<keyword evidence="2" id="KW-1185">Reference proteome</keyword>
<reference evidence="1 2" key="1">
    <citation type="submission" date="2024-01" db="EMBL/GenBank/DDBJ databases">
        <title>The genomes of 5 underutilized Papilionoideae crops provide insights into root nodulation and disease resistanc.</title>
        <authorList>
            <person name="Jiang F."/>
        </authorList>
    </citation>
    <scope>NUCLEOTIDE SEQUENCE [LARGE SCALE GENOMIC DNA]</scope>
    <source>
        <strain evidence="1">JINMINGXINNONG_FW02</strain>
        <tissue evidence="1">Leaves</tissue>
    </source>
</reference>
<dbReference type="EMBL" id="JAYMYR010000007">
    <property type="protein sequence ID" value="KAK7353777.1"/>
    <property type="molecule type" value="Genomic_DNA"/>
</dbReference>
<comment type="caution">
    <text evidence="1">The sequence shown here is derived from an EMBL/GenBank/DDBJ whole genome shotgun (WGS) entry which is preliminary data.</text>
</comment>
<dbReference type="Proteomes" id="UP001374584">
    <property type="component" value="Unassembled WGS sequence"/>
</dbReference>
<name>A0AAN9QZK9_PHACN</name>
<evidence type="ECO:0000313" key="1">
    <source>
        <dbReference type="EMBL" id="KAK7353777.1"/>
    </source>
</evidence>
<proteinExistence type="predicted"/>
<dbReference type="AlphaFoldDB" id="A0AAN9QZK9"/>
<evidence type="ECO:0000313" key="2">
    <source>
        <dbReference type="Proteomes" id="UP001374584"/>
    </source>
</evidence>
<gene>
    <name evidence="1" type="ORF">VNO80_19229</name>
</gene>
<protein>
    <submittedName>
        <fullName evidence="1">Uncharacterized protein</fullName>
    </submittedName>
</protein>
<organism evidence="1 2">
    <name type="scientific">Phaseolus coccineus</name>
    <name type="common">Scarlet runner bean</name>
    <name type="synonym">Phaseolus multiflorus</name>
    <dbReference type="NCBI Taxonomy" id="3886"/>
    <lineage>
        <taxon>Eukaryota</taxon>
        <taxon>Viridiplantae</taxon>
        <taxon>Streptophyta</taxon>
        <taxon>Embryophyta</taxon>
        <taxon>Tracheophyta</taxon>
        <taxon>Spermatophyta</taxon>
        <taxon>Magnoliopsida</taxon>
        <taxon>eudicotyledons</taxon>
        <taxon>Gunneridae</taxon>
        <taxon>Pentapetalae</taxon>
        <taxon>rosids</taxon>
        <taxon>fabids</taxon>
        <taxon>Fabales</taxon>
        <taxon>Fabaceae</taxon>
        <taxon>Papilionoideae</taxon>
        <taxon>50 kb inversion clade</taxon>
        <taxon>NPAAA clade</taxon>
        <taxon>indigoferoid/millettioid clade</taxon>
        <taxon>Phaseoleae</taxon>
        <taxon>Phaseolus</taxon>
    </lineage>
</organism>
<accession>A0AAN9QZK9</accession>
<sequence length="107" mass="12769">MAHEMTQLQGSQQLTRKRKRNDFITVIHAKFENADNAEQATKTMRHESLWFELHYVLLPRQDVERPHQFKLLIPEIAKWHHVNGLGGFQLLYDIEVLPRIMFRNSYA</sequence>